<dbReference type="PRINTS" id="PR00090">
    <property type="entry name" value="RNGDIOXGNASE"/>
</dbReference>
<keyword evidence="6" id="KW-0411">Iron-sulfur</keyword>
<evidence type="ECO:0000313" key="9">
    <source>
        <dbReference type="Proteomes" id="UP000578030"/>
    </source>
</evidence>
<evidence type="ECO:0000256" key="3">
    <source>
        <dbReference type="ARBA" id="ARBA00022723"/>
    </source>
</evidence>
<keyword evidence="4" id="KW-0560">Oxidoreductase</keyword>
<name>A0A7W4K471_9PROT</name>
<organism evidence="8 9">
    <name type="scientific">Gluconacetobacter tumulisoli</name>
    <dbReference type="NCBI Taxonomy" id="1286189"/>
    <lineage>
        <taxon>Bacteria</taxon>
        <taxon>Pseudomonadati</taxon>
        <taxon>Pseudomonadota</taxon>
        <taxon>Alphaproteobacteria</taxon>
        <taxon>Acetobacterales</taxon>
        <taxon>Acetobacteraceae</taxon>
        <taxon>Gluconacetobacter</taxon>
    </lineage>
</organism>
<dbReference type="InterPro" id="IPR015879">
    <property type="entry name" value="Ring_hydroxy_dOase_asu_C_dom"/>
</dbReference>
<dbReference type="PANTHER" id="PTHR43756">
    <property type="entry name" value="CHOLINE MONOOXYGENASE, CHLOROPLASTIC"/>
    <property type="match status" value="1"/>
</dbReference>
<evidence type="ECO:0000256" key="4">
    <source>
        <dbReference type="ARBA" id="ARBA00023002"/>
    </source>
</evidence>
<accession>A0A7W4K471</accession>
<dbReference type="InterPro" id="IPR001663">
    <property type="entry name" value="Rng_hydr_dOase-A"/>
</dbReference>
<dbReference type="EMBL" id="JABEQM010000001">
    <property type="protein sequence ID" value="MBB2200074.1"/>
    <property type="molecule type" value="Genomic_DNA"/>
</dbReference>
<dbReference type="AlphaFoldDB" id="A0A7W4K471"/>
<dbReference type="Gene3D" id="2.102.10.10">
    <property type="entry name" value="Rieske [2Fe-2S] iron-sulphur domain"/>
    <property type="match status" value="1"/>
</dbReference>
<proteinExistence type="predicted"/>
<evidence type="ECO:0000256" key="2">
    <source>
        <dbReference type="ARBA" id="ARBA00022714"/>
    </source>
</evidence>
<sequence>MNELAKIKVTSDPADSNSLPGWVYRNPEIYERERNEIFFRSWQYAGWVGDLKAPGDYITANVLDQSVIILRDQDGNLRGFHNVCQHRGHQLLSGCGHVNTISCPYHAWVYRLDGHLRNARGAERLANFNAAQFDLRPIRVELFADMFVFFNLDMNAVPLGELVGDLMADVVAEIPELKTLVRTQSGPVQQDGSVPTMFPCQANWKIVVDNFLECNHCRPSHPGFCDIVDMKTYRTYASGEWSTQKGLTRDGRKVRFWWLFPTTTISVIDDADDFAFSIGPFTTPDGVDRSLAGHVDLYRKPGTDLTRPRGAIFGAMTGIEDRALCESVHRGLASIGYDSGRIIYDAEGCETTEVGIHAFHKLVVDRLGL</sequence>
<dbReference type="GO" id="GO:0051537">
    <property type="term" value="F:2 iron, 2 sulfur cluster binding"/>
    <property type="evidence" value="ECO:0007669"/>
    <property type="project" value="UniProtKB-KW"/>
</dbReference>
<comment type="caution">
    <text evidence="8">The sequence shown here is derived from an EMBL/GenBank/DDBJ whole genome shotgun (WGS) entry which is preliminary data.</text>
</comment>
<dbReference type="Proteomes" id="UP000578030">
    <property type="component" value="Unassembled WGS sequence"/>
</dbReference>
<dbReference type="InterPro" id="IPR017941">
    <property type="entry name" value="Rieske_2Fe-2S"/>
</dbReference>
<dbReference type="Gene3D" id="3.90.380.10">
    <property type="entry name" value="Naphthalene 1,2-dioxygenase Alpha Subunit, Chain A, domain 1"/>
    <property type="match status" value="2"/>
</dbReference>
<evidence type="ECO:0000256" key="5">
    <source>
        <dbReference type="ARBA" id="ARBA00023004"/>
    </source>
</evidence>
<dbReference type="GO" id="GO:0005506">
    <property type="term" value="F:iron ion binding"/>
    <property type="evidence" value="ECO:0007669"/>
    <property type="project" value="InterPro"/>
</dbReference>
<dbReference type="Pfam" id="PF00848">
    <property type="entry name" value="Ring_hydroxyl_A"/>
    <property type="match status" value="1"/>
</dbReference>
<evidence type="ECO:0000256" key="6">
    <source>
        <dbReference type="ARBA" id="ARBA00023014"/>
    </source>
</evidence>
<keyword evidence="3" id="KW-0479">Metal-binding</keyword>
<dbReference type="InterPro" id="IPR036922">
    <property type="entry name" value="Rieske_2Fe-2S_sf"/>
</dbReference>
<dbReference type="SUPFAM" id="SSF55961">
    <property type="entry name" value="Bet v1-like"/>
    <property type="match status" value="1"/>
</dbReference>
<dbReference type="PANTHER" id="PTHR43756:SF5">
    <property type="entry name" value="CHOLINE MONOOXYGENASE, CHLOROPLASTIC"/>
    <property type="match status" value="1"/>
</dbReference>
<feature type="domain" description="Rieske" evidence="7">
    <location>
        <begin position="44"/>
        <end position="149"/>
    </location>
</feature>
<dbReference type="PROSITE" id="PS51296">
    <property type="entry name" value="RIESKE"/>
    <property type="match status" value="1"/>
</dbReference>
<evidence type="ECO:0000259" key="7">
    <source>
        <dbReference type="PROSITE" id="PS51296"/>
    </source>
</evidence>
<keyword evidence="5" id="KW-0408">Iron</keyword>
<evidence type="ECO:0000256" key="1">
    <source>
        <dbReference type="ARBA" id="ARBA00001962"/>
    </source>
</evidence>
<dbReference type="RefSeq" id="WP_182953108.1">
    <property type="nucleotide sequence ID" value="NZ_JABEQM010000001.1"/>
</dbReference>
<dbReference type="Pfam" id="PF00355">
    <property type="entry name" value="Rieske"/>
    <property type="match status" value="1"/>
</dbReference>
<keyword evidence="2" id="KW-0001">2Fe-2S</keyword>
<dbReference type="SUPFAM" id="SSF50022">
    <property type="entry name" value="ISP domain"/>
    <property type="match status" value="1"/>
</dbReference>
<dbReference type="GO" id="GO:0051213">
    <property type="term" value="F:dioxygenase activity"/>
    <property type="evidence" value="ECO:0007669"/>
    <property type="project" value="UniProtKB-KW"/>
</dbReference>
<keyword evidence="9" id="KW-1185">Reference proteome</keyword>
<evidence type="ECO:0000313" key="8">
    <source>
        <dbReference type="EMBL" id="MBB2200074.1"/>
    </source>
</evidence>
<keyword evidence="8" id="KW-0223">Dioxygenase</keyword>
<comment type="cofactor">
    <cofactor evidence="1">
        <name>Fe cation</name>
        <dbReference type="ChEBI" id="CHEBI:24875"/>
    </cofactor>
</comment>
<protein>
    <submittedName>
        <fullName evidence="8">Aromatic ring-hydroxylating dioxygenase subunit alpha</fullName>
    </submittedName>
</protein>
<reference evidence="8 9" key="1">
    <citation type="submission" date="2020-04" db="EMBL/GenBank/DDBJ databases">
        <title>Description of novel Gluconacetobacter.</title>
        <authorList>
            <person name="Sombolestani A."/>
        </authorList>
    </citation>
    <scope>NUCLEOTIDE SEQUENCE [LARGE SCALE GENOMIC DNA]</scope>
    <source>
        <strain evidence="8 9">LMG 27802</strain>
    </source>
</reference>
<dbReference type="CDD" id="cd03469">
    <property type="entry name" value="Rieske_RO_Alpha_N"/>
    <property type="match status" value="1"/>
</dbReference>
<gene>
    <name evidence="8" type="ORF">HLH28_00510</name>
</gene>